<evidence type="ECO:0000313" key="4">
    <source>
        <dbReference type="EMBL" id="CAG2192112.1"/>
    </source>
</evidence>
<accession>A0A8S3Q6L7</accession>
<evidence type="ECO:0000256" key="2">
    <source>
        <dbReference type="SAM" id="MobiDB-lite"/>
    </source>
</evidence>
<feature type="domain" description="Reverse transcriptase" evidence="3">
    <location>
        <begin position="804"/>
        <end position="1080"/>
    </location>
</feature>
<evidence type="ECO:0000256" key="1">
    <source>
        <dbReference type="SAM" id="Coils"/>
    </source>
</evidence>
<protein>
    <recommendedName>
        <fullName evidence="3">Reverse transcriptase domain-containing protein</fullName>
    </recommendedName>
</protein>
<dbReference type="Pfam" id="PF00078">
    <property type="entry name" value="RVT_1"/>
    <property type="match status" value="1"/>
</dbReference>
<dbReference type="Proteomes" id="UP000683360">
    <property type="component" value="Unassembled WGS sequence"/>
</dbReference>
<dbReference type="InterPro" id="IPR043502">
    <property type="entry name" value="DNA/RNA_pol_sf"/>
</dbReference>
<dbReference type="InterPro" id="IPR000477">
    <property type="entry name" value="RT_dom"/>
</dbReference>
<comment type="caution">
    <text evidence="4">The sequence shown here is derived from an EMBL/GenBank/DDBJ whole genome shotgun (WGS) entry which is preliminary data.</text>
</comment>
<dbReference type="PANTHER" id="PTHR47027">
    <property type="entry name" value="REVERSE TRANSCRIPTASE DOMAIN-CONTAINING PROTEIN"/>
    <property type="match status" value="1"/>
</dbReference>
<dbReference type="PROSITE" id="PS50878">
    <property type="entry name" value="RT_POL"/>
    <property type="match status" value="1"/>
</dbReference>
<organism evidence="4 5">
    <name type="scientific">Mytilus edulis</name>
    <name type="common">Blue mussel</name>
    <dbReference type="NCBI Taxonomy" id="6550"/>
    <lineage>
        <taxon>Eukaryota</taxon>
        <taxon>Metazoa</taxon>
        <taxon>Spiralia</taxon>
        <taxon>Lophotrochozoa</taxon>
        <taxon>Mollusca</taxon>
        <taxon>Bivalvia</taxon>
        <taxon>Autobranchia</taxon>
        <taxon>Pteriomorphia</taxon>
        <taxon>Mytilida</taxon>
        <taxon>Mytiloidea</taxon>
        <taxon>Mytilidae</taxon>
        <taxon>Mytilinae</taxon>
        <taxon>Mytilus</taxon>
    </lineage>
</organism>
<evidence type="ECO:0000259" key="3">
    <source>
        <dbReference type="PROSITE" id="PS50878"/>
    </source>
</evidence>
<dbReference type="Gene3D" id="3.60.10.10">
    <property type="entry name" value="Endonuclease/exonuclease/phosphatase"/>
    <property type="match status" value="1"/>
</dbReference>
<dbReference type="InterPro" id="IPR036691">
    <property type="entry name" value="Endo/exonu/phosph_ase_sf"/>
</dbReference>
<dbReference type="Gene3D" id="3.30.70.270">
    <property type="match status" value="1"/>
</dbReference>
<keyword evidence="5" id="KW-1185">Reference proteome</keyword>
<gene>
    <name evidence="4" type="ORF">MEDL_7348</name>
</gene>
<reference evidence="4" key="1">
    <citation type="submission" date="2021-03" db="EMBL/GenBank/DDBJ databases">
        <authorList>
            <person name="Bekaert M."/>
        </authorList>
    </citation>
    <scope>NUCLEOTIDE SEQUENCE</scope>
</reference>
<dbReference type="PANTHER" id="PTHR47027:SF20">
    <property type="entry name" value="REVERSE TRANSCRIPTASE-LIKE PROTEIN WITH RNA-DIRECTED DNA POLYMERASE DOMAIN"/>
    <property type="match status" value="1"/>
</dbReference>
<dbReference type="SUPFAM" id="SSF56672">
    <property type="entry name" value="DNA/RNA polymerases"/>
    <property type="match status" value="1"/>
</dbReference>
<dbReference type="Pfam" id="PF03372">
    <property type="entry name" value="Exo_endo_phos"/>
    <property type="match status" value="1"/>
</dbReference>
<dbReference type="CDD" id="cd01650">
    <property type="entry name" value="RT_nLTR_like"/>
    <property type="match status" value="1"/>
</dbReference>
<dbReference type="GO" id="GO:0003824">
    <property type="term" value="F:catalytic activity"/>
    <property type="evidence" value="ECO:0007669"/>
    <property type="project" value="InterPro"/>
</dbReference>
<evidence type="ECO:0000313" key="5">
    <source>
        <dbReference type="Proteomes" id="UP000683360"/>
    </source>
</evidence>
<dbReference type="InterPro" id="IPR043128">
    <property type="entry name" value="Rev_trsase/Diguanyl_cyclase"/>
</dbReference>
<proteinExistence type="predicted"/>
<feature type="region of interest" description="Disordered" evidence="2">
    <location>
        <begin position="1"/>
        <end position="30"/>
    </location>
</feature>
<sequence>MKSQTTPQTPHRRPRVSSSGSETDTPLRKRQNIEKLENMANLTLKEVNLTDLYSLMLDMKTAQDEMKKNQEHFQITVQTQITALESKIDTKMDSVHRHIEKEINEVKLEMMQEKEKHDEQMRNLQSQVSRAETEVKKIPKKSSDEYKLIFKNIKQEDISDIEDLDSVKLFIDNIIKEIEVDTESINIEILNRNAYSDNSKSNGPQRRASIWNLNGWYNNKTESKQLRKEIIEGINADVFGICETHLKDDDEIYIPGYTWFGHNRSTLCNRAVRGSGGVGVLIRNELLKEYNVIVLDRSFEGIIWLKLGAKNDNSYYINLCVAYLTPERSSRGNLAQEFYDMLLSQVYTYFDENPMLIMGDLNGRIGDKQDFNELIDVGDIQKRLSIDNVSNKFGDYLLDFLSDSKTCILNGRFKQNKDNFTCVAPRGKSVVDYIIVPHTQFKQIQDFETTLVTDCIKNYNLNVGTATIPDHSILSCKLKISRYETIQIDKNKNTISREKPTNNVDLQNRRYLTNVIPIDMFSNQRTAHAIENVIDRLQNSHVIQTEIDEIYSEFVDLVQSEMNEKLNYKVTSKKSSRKNGRRKQKHWWNNELSDLWQQVKNNENLYLQCKGTKCKQEQNSLRKKFKESRKDFDKKARQAERQYNAKQRDKITSLKTNDPKTFWDEINKLGPTTTKQEIDCVNLENGSVSYNPDDILKKWKEDFSGLFNDTESNQVSDEFLESTRKLIQEWEEQMDSLKPETNNIQNEQTRNESELILNSDITLKEVTDALKDAKTNKATGIENIPNEVLKCEKLHKLLLKLFQLCFDRNILPTKWDYSIIHPILKKGKDYRVPLNHRSISLMSTVAKLFNSILSKRITEYLDSNELLCEEQNGFRKLRSCIDHIYTLYSILRRRKDEKLSTFLCFIDFAKAFDSVNHELLFAKILSIGITGKIYKVIKTMYKNLHSCVKVENMATDWFAVERGVRQGDNLAPVLFAIFINDLALDINNLNLGIQMCDNSKLSVLMYADDIIILSETENDMQNMLDTLHSWSEKWQLKMNIDKTKIMHCRKASMKPTDKTFNIGHQTIDLCKSYRYLGFEICETVEFTKGVKLLHEAGGRALGAMISKHFSIKGLSFPVYEKLYYNTVVPVADYASEIWGFKKYDFADKLQSRAARTFLGVGKRAPIPYLTGETCWMEVQLRHHLNMIRLWARIINMSSNRLPKIAYLSEKEKNRRNSWALEIKTILGKCDLLNHYNMSSLLGMSNKNFLGLVKHRLTTIAAENWKAECAGMPKLRTYVKIKSDYCQEPTLLKTLSTKKRAVLSKLRSGTFPIEIEKGRYRQLPVERRICKLCTKQAIEDEIHFVIKCPAYDQERQTMFNIANQKLTIDLQELSDEEQFKTLLTSPESICAVANYLTVSLDVRSAKY</sequence>
<dbReference type="EMBL" id="CAJPWZ010000380">
    <property type="protein sequence ID" value="CAG2192112.1"/>
    <property type="molecule type" value="Genomic_DNA"/>
</dbReference>
<name>A0A8S3Q6L7_MYTED</name>
<dbReference type="InterPro" id="IPR005135">
    <property type="entry name" value="Endo/exonuclease/phosphatase"/>
</dbReference>
<dbReference type="SUPFAM" id="SSF56219">
    <property type="entry name" value="DNase I-like"/>
    <property type="match status" value="1"/>
</dbReference>
<feature type="coiled-coil region" evidence="1">
    <location>
        <begin position="96"/>
        <end position="134"/>
    </location>
</feature>
<feature type="coiled-coil region" evidence="1">
    <location>
        <begin position="622"/>
        <end position="649"/>
    </location>
</feature>
<dbReference type="OrthoDB" id="6070753at2759"/>
<keyword evidence="1" id="KW-0175">Coiled coil</keyword>